<evidence type="ECO:0000313" key="1">
    <source>
        <dbReference type="EMBL" id="KAK9761086.1"/>
    </source>
</evidence>
<comment type="caution">
    <text evidence="1">The sequence shown here is derived from an EMBL/GenBank/DDBJ whole genome shotgun (WGS) entry which is preliminary data.</text>
</comment>
<keyword evidence="2" id="KW-1185">Reference proteome</keyword>
<gene>
    <name evidence="1" type="ORF">K7432_014265</name>
</gene>
<name>A0ABR2WI15_9FUNG</name>
<dbReference type="Proteomes" id="UP001479436">
    <property type="component" value="Unassembled WGS sequence"/>
</dbReference>
<organism evidence="1 2">
    <name type="scientific">Basidiobolus ranarum</name>
    <dbReference type="NCBI Taxonomy" id="34480"/>
    <lineage>
        <taxon>Eukaryota</taxon>
        <taxon>Fungi</taxon>
        <taxon>Fungi incertae sedis</taxon>
        <taxon>Zoopagomycota</taxon>
        <taxon>Entomophthoromycotina</taxon>
        <taxon>Basidiobolomycetes</taxon>
        <taxon>Basidiobolales</taxon>
        <taxon>Basidiobolaceae</taxon>
        <taxon>Basidiobolus</taxon>
    </lineage>
</organism>
<dbReference type="EMBL" id="JASJQH010001578">
    <property type="protein sequence ID" value="KAK9761086.1"/>
    <property type="molecule type" value="Genomic_DNA"/>
</dbReference>
<sequence length="153" mass="17276">MTAYSSFAAARSQSYQKCGYNPAREQFPSMENMDLPERPSVVIHTGAGGTGKRAGNRVLMHLIQMLAARLAGIDRIVFHSCVMENTNAFIEAERLYDTVWNRFVNNRSEKEQTSGISSDSMAQIIMSLKDFLWQNSDPNEKKGTSKWLFGNWS</sequence>
<evidence type="ECO:0000313" key="2">
    <source>
        <dbReference type="Proteomes" id="UP001479436"/>
    </source>
</evidence>
<protein>
    <submittedName>
        <fullName evidence="1">Uncharacterized protein</fullName>
    </submittedName>
</protein>
<accession>A0ABR2WI15</accession>
<proteinExistence type="predicted"/>
<reference evidence="1 2" key="1">
    <citation type="submission" date="2023-04" db="EMBL/GenBank/DDBJ databases">
        <title>Genome of Basidiobolus ranarum AG-B5.</title>
        <authorList>
            <person name="Stajich J.E."/>
            <person name="Carter-House D."/>
            <person name="Gryganskyi A."/>
        </authorList>
    </citation>
    <scope>NUCLEOTIDE SEQUENCE [LARGE SCALE GENOMIC DNA]</scope>
    <source>
        <strain evidence="1 2">AG-B5</strain>
    </source>
</reference>